<dbReference type="STRING" id="36745.CLSAP_17330"/>
<accession>M1MGW4</accession>
<sequence length="197" mass="22718">MKKDMSNLNTKDKILEATLNIISEEGFQNVTIRKIAVVADVNVAAVNYHFGSKDNVINEALEYLMIQSKNIFKCLKNTNEAPELRLRTFIDKYTKNLIKYPDQIKNLIHQSIYENSTKNKFQEYLEMEGVELIKATIQQIRPDKDDVTLQILVTQLLSCLLFPVLLGDRATEIFGIKLNDPKKRNAYIELLIKNVIQ</sequence>
<name>M1MGW4_9CLOT</name>
<keyword evidence="5" id="KW-1185">Reference proteome</keyword>
<evidence type="ECO:0000313" key="4">
    <source>
        <dbReference type="EMBL" id="AGF55583.1"/>
    </source>
</evidence>
<dbReference type="PROSITE" id="PS50977">
    <property type="entry name" value="HTH_TETR_2"/>
    <property type="match status" value="1"/>
</dbReference>
<dbReference type="PATRIC" id="fig|931276.5.peg.1794"/>
<dbReference type="PANTHER" id="PTHR43479:SF11">
    <property type="entry name" value="ACREF_ENVCD OPERON REPRESSOR-RELATED"/>
    <property type="match status" value="1"/>
</dbReference>
<organism evidence="4 5">
    <name type="scientific">Clostridium saccharoperbutylacetonicum N1-4(HMT)</name>
    <dbReference type="NCBI Taxonomy" id="931276"/>
    <lineage>
        <taxon>Bacteria</taxon>
        <taxon>Bacillati</taxon>
        <taxon>Bacillota</taxon>
        <taxon>Clostridia</taxon>
        <taxon>Eubacteriales</taxon>
        <taxon>Clostridiaceae</taxon>
        <taxon>Clostridium</taxon>
    </lineage>
</organism>
<reference evidence="4 5" key="1">
    <citation type="submission" date="2013-02" db="EMBL/GenBank/DDBJ databases">
        <title>Genome sequence of Clostridium saccharoperbutylacetonicum N1-4(HMT).</title>
        <authorList>
            <person name="Poehlein A."/>
            <person name="Daniel R."/>
        </authorList>
    </citation>
    <scope>NUCLEOTIDE SEQUENCE [LARGE SCALE GENOMIC DNA]</scope>
    <source>
        <strain evidence="5">N1-4(HMT)</strain>
    </source>
</reference>
<dbReference type="Proteomes" id="UP000011728">
    <property type="component" value="Chromosome"/>
</dbReference>
<dbReference type="SUPFAM" id="SSF46689">
    <property type="entry name" value="Homeodomain-like"/>
    <property type="match status" value="1"/>
</dbReference>
<feature type="DNA-binding region" description="H-T-H motif" evidence="2">
    <location>
        <begin position="31"/>
        <end position="50"/>
    </location>
</feature>
<dbReference type="InterPro" id="IPR050624">
    <property type="entry name" value="HTH-type_Tx_Regulator"/>
</dbReference>
<dbReference type="PANTHER" id="PTHR43479">
    <property type="entry name" value="ACREF/ENVCD OPERON REPRESSOR-RELATED"/>
    <property type="match status" value="1"/>
</dbReference>
<dbReference type="OrthoDB" id="9789566at2"/>
<protein>
    <submittedName>
        <fullName evidence="4">Transcriptional regulator, TetR family</fullName>
    </submittedName>
</protein>
<gene>
    <name evidence="4" type="ORF">Cspa_c18130</name>
</gene>
<dbReference type="Pfam" id="PF00440">
    <property type="entry name" value="TetR_N"/>
    <property type="match status" value="1"/>
</dbReference>
<evidence type="ECO:0000256" key="1">
    <source>
        <dbReference type="ARBA" id="ARBA00023125"/>
    </source>
</evidence>
<dbReference type="PRINTS" id="PR00455">
    <property type="entry name" value="HTHTETR"/>
</dbReference>
<dbReference type="KEGG" id="csr:Cspa_c18130"/>
<dbReference type="Gene3D" id="1.10.357.10">
    <property type="entry name" value="Tetracycline Repressor, domain 2"/>
    <property type="match status" value="1"/>
</dbReference>
<dbReference type="EMBL" id="CP004121">
    <property type="protein sequence ID" value="AGF55583.1"/>
    <property type="molecule type" value="Genomic_DNA"/>
</dbReference>
<keyword evidence="1 2" id="KW-0238">DNA-binding</keyword>
<dbReference type="InterPro" id="IPR009057">
    <property type="entry name" value="Homeodomain-like_sf"/>
</dbReference>
<dbReference type="InterPro" id="IPR001647">
    <property type="entry name" value="HTH_TetR"/>
</dbReference>
<evidence type="ECO:0000259" key="3">
    <source>
        <dbReference type="PROSITE" id="PS50977"/>
    </source>
</evidence>
<evidence type="ECO:0000256" key="2">
    <source>
        <dbReference type="PROSITE-ProRule" id="PRU00335"/>
    </source>
</evidence>
<feature type="domain" description="HTH tetR-type" evidence="3">
    <location>
        <begin position="8"/>
        <end position="68"/>
    </location>
</feature>
<dbReference type="eggNOG" id="COG1309">
    <property type="taxonomic scope" value="Bacteria"/>
</dbReference>
<dbReference type="AlphaFoldDB" id="M1MGW4"/>
<dbReference type="RefSeq" id="WP_015391904.1">
    <property type="nucleotide sequence ID" value="NC_020291.1"/>
</dbReference>
<evidence type="ECO:0000313" key="5">
    <source>
        <dbReference type="Proteomes" id="UP000011728"/>
    </source>
</evidence>
<dbReference type="HOGENOM" id="CLU_110628_0_0_9"/>
<dbReference type="GO" id="GO:0003677">
    <property type="term" value="F:DNA binding"/>
    <property type="evidence" value="ECO:0007669"/>
    <property type="project" value="UniProtKB-UniRule"/>
</dbReference>
<dbReference type="InterPro" id="IPR023772">
    <property type="entry name" value="DNA-bd_HTH_TetR-type_CS"/>
</dbReference>
<dbReference type="PROSITE" id="PS01081">
    <property type="entry name" value="HTH_TETR_1"/>
    <property type="match status" value="1"/>
</dbReference>
<proteinExistence type="predicted"/>